<name>A0A173GD27_9CAUD</name>
<evidence type="ECO:0000313" key="1">
    <source>
        <dbReference type="EMBL" id="ANH51591.1"/>
    </source>
</evidence>
<organism evidence="1 2">
    <name type="scientific">Erwinia phage vB_EamM_Simmy50</name>
    <dbReference type="NCBI Taxonomy" id="1815988"/>
    <lineage>
        <taxon>Viruses</taxon>
        <taxon>Duplodnaviria</taxon>
        <taxon>Heunggongvirae</taxon>
        <taxon>Uroviricota</taxon>
        <taxon>Caudoviricetes</taxon>
        <taxon>Chimalliviridae</taxon>
        <taxon>Agricanvirus</taxon>
        <taxon>Agricanvirus simmy50</taxon>
    </lineage>
</organism>
<keyword evidence="2" id="KW-1185">Reference proteome</keyword>
<dbReference type="EMBL" id="KU886223">
    <property type="protein sequence ID" value="ANH51591.1"/>
    <property type="molecule type" value="Genomic_DNA"/>
</dbReference>
<reference evidence="2" key="1">
    <citation type="submission" date="2016-03" db="EMBL/GenBank/DDBJ databases">
        <authorList>
            <person name="Sharma R."/>
            <person name="Simister A.R."/>
            <person name="Berg J.A."/>
            <person name="Jensen G.L."/>
            <person name="Keele B.R."/>
            <person name="Ward M.E.H."/>
            <person name="Breakwell D.P."/>
            <person name="Hope S."/>
            <person name="Grose J.H."/>
        </authorList>
    </citation>
    <scope>NUCLEOTIDE SEQUENCE [LARGE SCALE GENOMIC DNA]</scope>
</reference>
<gene>
    <name evidence="1" type="ORF">SIMMY50_129</name>
</gene>
<protein>
    <submittedName>
        <fullName evidence="1">Uncharacterized protein</fullName>
    </submittedName>
</protein>
<sequence>MKDSEHQDTTIDNVSPYAGELADLIEEFVADRFTLMDDAVLESLYADLPDVTYLKGVVKGLRRNLMRQAASINVEDAYPKVMAFKEQPLTAEDIKEIIQTDCPDMPADEVTQTVTEVMTATDEEEDDDNSEALRLRESNKLEHIPSLDELMQADGKGWGSVSAVITPPPVIEPARPARPSRAERFGTSNVELAELLSQAKPGSVFSVDTIKSAKDKSLVLVKSPETKHFEPLRLLERSDPQYYQYMWPALFEALEAVLNDTSLTVNRMRRLDEEMLERFGDTLAAAVTTILSIGNHDLLIKENVNYFMQQCNDRGLDIKLYMGAKVYKQGRWINTWIDAALQTPKGKFIFGTPEVDVVWQAK</sequence>
<dbReference type="Proteomes" id="UP000222975">
    <property type="component" value="Segment"/>
</dbReference>
<evidence type="ECO:0000313" key="2">
    <source>
        <dbReference type="Proteomes" id="UP000222975"/>
    </source>
</evidence>
<proteinExistence type="predicted"/>
<accession>A0A173GD27</accession>